<dbReference type="GO" id="GO:0000447">
    <property type="term" value="P:endonucleolytic cleavage in ITS1 to separate SSU-rRNA from 5.8S rRNA and LSU-rRNA from tricistronic rRNA transcript (SSU-rRNA, 5.8S rRNA, LSU-rRNA)"/>
    <property type="evidence" value="ECO:0007669"/>
    <property type="project" value="TreeGrafter"/>
</dbReference>
<comment type="subcellular location">
    <subcellularLocation>
        <location evidence="1">Nucleus</location>
        <location evidence="1">Nucleolus</location>
    </subcellularLocation>
</comment>
<dbReference type="AlphaFoldDB" id="A0A9W4XKZ8"/>
<evidence type="ECO:0000313" key="11">
    <source>
        <dbReference type="Proteomes" id="UP001152885"/>
    </source>
</evidence>
<dbReference type="InterPro" id="IPR001313">
    <property type="entry name" value="Pumilio_RNA-bd_rpt"/>
</dbReference>
<proteinExistence type="inferred from homology"/>
<dbReference type="PANTHER" id="PTHR13102">
    <property type="entry name" value="NUCLEOLAR PROTEIN 9"/>
    <property type="match status" value="1"/>
</dbReference>
<comment type="caution">
    <text evidence="10">The sequence shown here is derived from an EMBL/GenBank/DDBJ whole genome shotgun (WGS) entry which is preliminary data.</text>
</comment>
<dbReference type="GO" id="GO:0000056">
    <property type="term" value="P:ribosomal small subunit export from nucleus"/>
    <property type="evidence" value="ECO:0007669"/>
    <property type="project" value="TreeGrafter"/>
</dbReference>
<dbReference type="SUPFAM" id="SSF48371">
    <property type="entry name" value="ARM repeat"/>
    <property type="match status" value="1"/>
</dbReference>
<dbReference type="Pfam" id="PF22493">
    <property type="entry name" value="PUF_NOP9"/>
    <property type="match status" value="1"/>
</dbReference>
<evidence type="ECO:0000256" key="6">
    <source>
        <dbReference type="ARBA" id="ARBA00030932"/>
    </source>
</evidence>
<dbReference type="Proteomes" id="UP001152885">
    <property type="component" value="Unassembled WGS sequence"/>
</dbReference>
<dbReference type="SMART" id="SM00025">
    <property type="entry name" value="Pumilio"/>
    <property type="match status" value="8"/>
</dbReference>
<dbReference type="PANTHER" id="PTHR13102:SF0">
    <property type="entry name" value="NUCLEOLAR PROTEIN 9"/>
    <property type="match status" value="1"/>
</dbReference>
<dbReference type="GO" id="GO:0030688">
    <property type="term" value="C:preribosome, small subunit precursor"/>
    <property type="evidence" value="ECO:0007669"/>
    <property type="project" value="TreeGrafter"/>
</dbReference>
<dbReference type="GO" id="GO:0010629">
    <property type="term" value="P:negative regulation of gene expression"/>
    <property type="evidence" value="ECO:0007669"/>
    <property type="project" value="UniProtKB-ARBA"/>
</dbReference>
<evidence type="ECO:0000256" key="5">
    <source>
        <dbReference type="ARBA" id="ARBA00023242"/>
    </source>
</evidence>
<organism evidence="10 11">
    <name type="scientific">Candida verbasci</name>
    <dbReference type="NCBI Taxonomy" id="1227364"/>
    <lineage>
        <taxon>Eukaryota</taxon>
        <taxon>Fungi</taxon>
        <taxon>Dikarya</taxon>
        <taxon>Ascomycota</taxon>
        <taxon>Saccharomycotina</taxon>
        <taxon>Pichiomycetes</taxon>
        <taxon>Debaryomycetaceae</taxon>
        <taxon>Candida/Lodderomyces clade</taxon>
        <taxon>Candida</taxon>
    </lineage>
</organism>
<evidence type="ECO:0000256" key="1">
    <source>
        <dbReference type="ARBA" id="ARBA00004604"/>
    </source>
</evidence>
<accession>A0A9W4XKZ8</accession>
<dbReference type="InterPro" id="IPR040000">
    <property type="entry name" value="NOP9"/>
</dbReference>
<dbReference type="InterPro" id="IPR011989">
    <property type="entry name" value="ARM-like"/>
</dbReference>
<keyword evidence="5" id="KW-0539">Nucleus</keyword>
<evidence type="ECO:0000313" key="10">
    <source>
        <dbReference type="EMBL" id="CAI5757615.1"/>
    </source>
</evidence>
<dbReference type="InterPro" id="IPR033133">
    <property type="entry name" value="PUM-HD"/>
</dbReference>
<dbReference type="OrthoDB" id="392571at2759"/>
<evidence type="ECO:0000256" key="7">
    <source>
        <dbReference type="ARBA" id="ARBA00031929"/>
    </source>
</evidence>
<dbReference type="GO" id="GO:0000472">
    <property type="term" value="P:endonucleolytic cleavage to generate mature 5'-end of SSU-rRNA from (SSU-rRNA, 5.8S rRNA, LSU-rRNA)"/>
    <property type="evidence" value="ECO:0007669"/>
    <property type="project" value="TreeGrafter"/>
</dbReference>
<dbReference type="GO" id="GO:0003729">
    <property type="term" value="F:mRNA binding"/>
    <property type="evidence" value="ECO:0007669"/>
    <property type="project" value="UniProtKB-ARBA"/>
</dbReference>
<evidence type="ECO:0000259" key="9">
    <source>
        <dbReference type="PROSITE" id="PS50303"/>
    </source>
</evidence>
<evidence type="ECO:0000256" key="4">
    <source>
        <dbReference type="ARBA" id="ARBA00022737"/>
    </source>
</evidence>
<feature type="region of interest" description="Disordered" evidence="8">
    <location>
        <begin position="1"/>
        <end position="24"/>
    </location>
</feature>
<dbReference type="Gene3D" id="1.25.10.10">
    <property type="entry name" value="Leucine-rich Repeat Variant"/>
    <property type="match status" value="3"/>
</dbReference>
<name>A0A9W4XKZ8_9ASCO</name>
<dbReference type="GO" id="GO:0010608">
    <property type="term" value="P:post-transcriptional regulation of gene expression"/>
    <property type="evidence" value="ECO:0007669"/>
    <property type="project" value="UniProtKB-ARBA"/>
</dbReference>
<evidence type="ECO:0000256" key="2">
    <source>
        <dbReference type="ARBA" id="ARBA00005301"/>
    </source>
</evidence>
<evidence type="ECO:0000256" key="3">
    <source>
        <dbReference type="ARBA" id="ARBA00016427"/>
    </source>
</evidence>
<dbReference type="GO" id="GO:0030686">
    <property type="term" value="C:90S preribosome"/>
    <property type="evidence" value="ECO:0007669"/>
    <property type="project" value="TreeGrafter"/>
</dbReference>
<dbReference type="GO" id="GO:0000480">
    <property type="term" value="P:endonucleolytic cleavage in 5'-ETS of tricistronic rRNA transcript (SSU-rRNA, 5.8S rRNA, LSU-rRNA)"/>
    <property type="evidence" value="ECO:0007669"/>
    <property type="project" value="TreeGrafter"/>
</dbReference>
<feature type="domain" description="PUM-HD" evidence="9">
    <location>
        <begin position="6"/>
        <end position="358"/>
    </location>
</feature>
<gene>
    <name evidence="10" type="ORF">CANVERA_P2129</name>
</gene>
<comment type="similarity">
    <text evidence="2">Belongs to the NOP9 family.</text>
</comment>
<protein>
    <recommendedName>
        <fullName evidence="3">Nucleolar protein 9</fullName>
    </recommendedName>
    <alternativeName>
        <fullName evidence="6 7">Pumilio domain-containing protein NOP9</fullName>
    </alternativeName>
</protein>
<feature type="compositionally biased region" description="Basic residues" evidence="8">
    <location>
        <begin position="1"/>
        <end position="12"/>
    </location>
</feature>
<dbReference type="PROSITE" id="PS50303">
    <property type="entry name" value="PUM_HD"/>
    <property type="match status" value="1"/>
</dbReference>
<dbReference type="EMBL" id="CANTUO010000002">
    <property type="protein sequence ID" value="CAI5757615.1"/>
    <property type="molecule type" value="Genomic_DNA"/>
</dbReference>
<reference evidence="10" key="1">
    <citation type="submission" date="2022-12" db="EMBL/GenBank/DDBJ databases">
        <authorList>
            <person name="Brejova B."/>
        </authorList>
    </citation>
    <scope>NUCLEOTIDE SEQUENCE</scope>
</reference>
<dbReference type="GO" id="GO:0005730">
    <property type="term" value="C:nucleolus"/>
    <property type="evidence" value="ECO:0007669"/>
    <property type="project" value="UniProtKB-SubCell"/>
</dbReference>
<keyword evidence="11" id="KW-1185">Reference proteome</keyword>
<keyword evidence="4" id="KW-0677">Repeat</keyword>
<sequence>MGEKKSRGRRLEKKKEAQVVDEEETSNVNIPNTFFGLVDSNEIDYFKQAESTLNINSFESDEDRLGFVASVLEEANGKELKLVTNQICSKLMERLILLADSQQLKSIFTQFSNHFESLAFHKYSSHVLETLLVRVAGLIDKELIEGNNEMENLFKSMVNELKPHLITMIDHQYASHVLRLLIMILSGKELPSSIMSNSVLRSKKSKIARKMIEIKDNEDFNRSFQTPPSFKDELKSICEIIIKGLDQTRIRSFSIHKIASPVIQLLIQVEGLVDRERSFWHLVFDNSDEVVESEESYIEYLLSDPVGSHFFEAIIKNDGARPKYIERLYKLYIKDRVLKLSKRATTGVYIIQALLFKLKPVEVKFILDQIIPKLTELITEQNLDLANKLIDASISQKNYRRDEIIDQLFLKFVPNYSDDYEGTDLLENVLQLQGSTLGNTRDDWPTAEERKRALFLEKLMEYDYKFIICSWINFISLPIERFIQMCFHGVFSHVVEKSLLVESNESKQVQILRKRYLNIFQGHIVSLACNSYGSHIVDRLWDFTIHLPMYKDKIATELMNDSKKVKESNYGKLVWKNWSMELFSRKKYDWKVLIKEQESSIEQVKTPIQLKMEKLAEEKQRKDEEAEKAQAES</sequence>
<dbReference type="InterPro" id="IPR016024">
    <property type="entry name" value="ARM-type_fold"/>
</dbReference>
<evidence type="ECO:0000256" key="8">
    <source>
        <dbReference type="SAM" id="MobiDB-lite"/>
    </source>
</evidence>